<protein>
    <recommendedName>
        <fullName evidence="1">Type II secretion system protein GspE N-terminal domain-containing protein</fullName>
    </recommendedName>
</protein>
<dbReference type="InterPro" id="IPR007831">
    <property type="entry name" value="T2SS_GspE_N"/>
</dbReference>
<proteinExistence type="predicted"/>
<feature type="non-terminal residue" evidence="2">
    <location>
        <position position="356"/>
    </location>
</feature>
<dbReference type="Pfam" id="PF05157">
    <property type="entry name" value="MshEN"/>
    <property type="match status" value="1"/>
</dbReference>
<feature type="non-terminal residue" evidence="2">
    <location>
        <position position="1"/>
    </location>
</feature>
<dbReference type="Gene3D" id="3.30.300.160">
    <property type="entry name" value="Type II secretion system, protein E, N-terminal domain"/>
    <property type="match status" value="1"/>
</dbReference>
<dbReference type="AlphaFoldDB" id="A0A2N1PFJ6"/>
<evidence type="ECO:0000313" key="2">
    <source>
        <dbReference type="EMBL" id="PKK87114.1"/>
    </source>
</evidence>
<accession>A0A2N1PFJ6</accession>
<name>A0A2N1PFJ6_9BACT</name>
<dbReference type="Proteomes" id="UP000233256">
    <property type="component" value="Unassembled WGS sequence"/>
</dbReference>
<gene>
    <name evidence="2" type="ORF">CVV64_22680</name>
</gene>
<dbReference type="InterPro" id="IPR037257">
    <property type="entry name" value="T2SS_E_N_sf"/>
</dbReference>
<dbReference type="SUPFAM" id="SSF160246">
    <property type="entry name" value="EspE N-terminal domain-like"/>
    <property type="match status" value="1"/>
</dbReference>
<evidence type="ECO:0000259" key="1">
    <source>
        <dbReference type="Pfam" id="PF05157"/>
    </source>
</evidence>
<evidence type="ECO:0000313" key="3">
    <source>
        <dbReference type="Proteomes" id="UP000233256"/>
    </source>
</evidence>
<reference evidence="2 3" key="1">
    <citation type="journal article" date="2017" name="ISME J.">
        <title>Potential for microbial H2 and metal transformations associated with novel bacteria and archaea in deep terrestrial subsurface sediments.</title>
        <authorList>
            <person name="Hernsdorf A.W."/>
            <person name="Amano Y."/>
            <person name="Miyakawa K."/>
            <person name="Ise K."/>
            <person name="Suzuki Y."/>
            <person name="Anantharaman K."/>
            <person name="Probst A."/>
            <person name="Burstein D."/>
            <person name="Thomas B.C."/>
            <person name="Banfield J.F."/>
        </authorList>
    </citation>
    <scope>NUCLEOTIDE SEQUENCE [LARGE SCALE GENOMIC DNA]</scope>
    <source>
        <strain evidence="2">HGW-Wallbacteria-1</strain>
    </source>
</reference>
<feature type="domain" description="Type II secretion system protein GspE N-terminal" evidence="1">
    <location>
        <begin position="94"/>
        <end position="173"/>
    </location>
</feature>
<comment type="caution">
    <text evidence="2">The sequence shown here is derived from an EMBL/GenBank/DDBJ whole genome shotgun (WGS) entry which is preliminary data.</text>
</comment>
<dbReference type="Gene3D" id="3.30.450.90">
    <property type="match status" value="1"/>
</dbReference>
<dbReference type="EMBL" id="PGXC01000209">
    <property type="protein sequence ID" value="PKK87114.1"/>
    <property type="molecule type" value="Genomic_DNA"/>
</dbReference>
<organism evidence="2 3">
    <name type="scientific">Candidatus Wallbacteria bacterium HGW-Wallbacteria-1</name>
    <dbReference type="NCBI Taxonomy" id="2013854"/>
    <lineage>
        <taxon>Bacteria</taxon>
        <taxon>Candidatus Walliibacteriota</taxon>
    </lineage>
</organism>
<sequence length="356" mass="40285">YSHIFLDEIESCLAKAFFMLLDFDQAGHKRSERYEKLIHDGIITPEQMNYAVKASFTTKEDLATILMQRYDISKDEIGAALSDHFSFPFRAYSDDLPVIRDLLSSLDKSSLVDMLWFPLNVVKGKIHVLVEDPSNLTKRREIEKMLETDSVIYEVALSSDILRLINRYYSENDEEMQAEPAVQQLFSEHPPVPDQRVLTRPETIAKPAIQIEPESVIVPEAEDASRTNVTFLSGITQAEALAPEPAPETAVQKHYRTEVKRSEESLQAAAIFLRDIFPKDVDHETLDEPTAAASAEATASVPQPHILPLFTDIIYDAYNRRGSDIHFEPDAAGKTIHLRIRVDGQCLKNKTITIEE</sequence>